<dbReference type="SMART" id="SM00220">
    <property type="entry name" value="S_TKc"/>
    <property type="match status" value="1"/>
</dbReference>
<name>A0AAD5YFQ8_9APHY</name>
<evidence type="ECO:0000313" key="3">
    <source>
        <dbReference type="Proteomes" id="UP001212997"/>
    </source>
</evidence>
<dbReference type="SUPFAM" id="SSF56112">
    <property type="entry name" value="Protein kinase-like (PK-like)"/>
    <property type="match status" value="1"/>
</dbReference>
<dbReference type="Gene3D" id="1.10.510.10">
    <property type="entry name" value="Transferase(Phosphotransferase) domain 1"/>
    <property type="match status" value="1"/>
</dbReference>
<evidence type="ECO:0000313" key="2">
    <source>
        <dbReference type="EMBL" id="KAJ3487720.1"/>
    </source>
</evidence>
<dbReference type="InterPro" id="IPR050167">
    <property type="entry name" value="Ser_Thr_protein_kinase"/>
</dbReference>
<dbReference type="PROSITE" id="PS00108">
    <property type="entry name" value="PROTEIN_KINASE_ST"/>
    <property type="match status" value="1"/>
</dbReference>
<organism evidence="2 3">
    <name type="scientific">Meripilus lineatus</name>
    <dbReference type="NCBI Taxonomy" id="2056292"/>
    <lineage>
        <taxon>Eukaryota</taxon>
        <taxon>Fungi</taxon>
        <taxon>Dikarya</taxon>
        <taxon>Basidiomycota</taxon>
        <taxon>Agaricomycotina</taxon>
        <taxon>Agaricomycetes</taxon>
        <taxon>Polyporales</taxon>
        <taxon>Meripilaceae</taxon>
        <taxon>Meripilus</taxon>
    </lineage>
</organism>
<feature type="domain" description="Protein kinase" evidence="1">
    <location>
        <begin position="1"/>
        <end position="221"/>
    </location>
</feature>
<dbReference type="GO" id="GO:0005737">
    <property type="term" value="C:cytoplasm"/>
    <property type="evidence" value="ECO:0007669"/>
    <property type="project" value="TreeGrafter"/>
</dbReference>
<evidence type="ECO:0000259" key="1">
    <source>
        <dbReference type="PROSITE" id="PS50011"/>
    </source>
</evidence>
<dbReference type="InterPro" id="IPR008271">
    <property type="entry name" value="Ser/Thr_kinase_AS"/>
</dbReference>
<dbReference type="GO" id="GO:0004672">
    <property type="term" value="F:protein kinase activity"/>
    <property type="evidence" value="ECO:0007669"/>
    <property type="project" value="InterPro"/>
</dbReference>
<keyword evidence="3" id="KW-1185">Reference proteome</keyword>
<dbReference type="GO" id="GO:0005524">
    <property type="term" value="F:ATP binding"/>
    <property type="evidence" value="ECO:0007669"/>
    <property type="project" value="InterPro"/>
</dbReference>
<dbReference type="InterPro" id="IPR011009">
    <property type="entry name" value="Kinase-like_dom_sf"/>
</dbReference>
<proteinExistence type="predicted"/>
<accession>A0AAD5YFQ8</accession>
<dbReference type="Proteomes" id="UP001212997">
    <property type="component" value="Unassembled WGS sequence"/>
</dbReference>
<dbReference type="GO" id="GO:0007165">
    <property type="term" value="P:signal transduction"/>
    <property type="evidence" value="ECO:0007669"/>
    <property type="project" value="TreeGrafter"/>
</dbReference>
<dbReference type="PANTHER" id="PTHR23257">
    <property type="entry name" value="SERINE-THREONINE PROTEIN KINASE"/>
    <property type="match status" value="1"/>
</dbReference>
<dbReference type="InterPro" id="IPR000719">
    <property type="entry name" value="Prot_kinase_dom"/>
</dbReference>
<dbReference type="EMBL" id="JANAWD010000084">
    <property type="protein sequence ID" value="KAJ3487720.1"/>
    <property type="molecule type" value="Genomic_DNA"/>
</dbReference>
<gene>
    <name evidence="2" type="ORF">NLI96_g3331</name>
</gene>
<dbReference type="AlphaFoldDB" id="A0AAD5YFQ8"/>
<dbReference type="Pfam" id="PF00069">
    <property type="entry name" value="Pkinase"/>
    <property type="match status" value="1"/>
</dbReference>
<protein>
    <recommendedName>
        <fullName evidence="1">Protein kinase domain-containing protein</fullName>
    </recommendedName>
</protein>
<reference evidence="2" key="1">
    <citation type="submission" date="2022-07" db="EMBL/GenBank/DDBJ databases">
        <title>Genome Sequence of Physisporinus lineatus.</title>
        <authorList>
            <person name="Buettner E."/>
        </authorList>
    </citation>
    <scope>NUCLEOTIDE SEQUENCE</scope>
    <source>
        <strain evidence="2">VT162</strain>
    </source>
</reference>
<dbReference type="PROSITE" id="PS50011">
    <property type="entry name" value="PROTEIN_KINASE_DOM"/>
    <property type="match status" value="1"/>
</dbReference>
<comment type="caution">
    <text evidence="2">The sequence shown here is derived from an EMBL/GenBank/DDBJ whole genome shotgun (WGS) entry which is preliminary data.</text>
</comment>
<sequence>MTEENNTLNNSVAPNLVLDAVSRLMPELDLTGMVVIKDEDIIGFGGYATLYRVKLKGENIHGIVHADLKCSNVLVSGTAANPITLLCDFGLSQVIGVPGFATMSDGSYPWMAPECIREDGGPTYASDIWSLGMTILELMTEELPYAELQVNSITLTQFILEGILPVRPGQDATKNDVTDEMWGLLLKCWSTRPESRPSVGEVIREVQALRYVLPVVVHPTIRSLNKALSVEHRQLWFDGRSRTKPDRRFSF</sequence>